<feature type="binding site" evidence="14">
    <location>
        <position position="345"/>
    </location>
    <ligand>
        <name>Zn(2+)</name>
        <dbReference type="ChEBI" id="CHEBI:29105"/>
        <note>catalytic</note>
    </ligand>
</feature>
<keyword evidence="18" id="KW-1185">Reference proteome</keyword>
<organism evidence="17 18">
    <name type="scientific">Dialister invisus DSM 15470</name>
    <dbReference type="NCBI Taxonomy" id="592028"/>
    <lineage>
        <taxon>Bacteria</taxon>
        <taxon>Bacillati</taxon>
        <taxon>Bacillota</taxon>
        <taxon>Negativicutes</taxon>
        <taxon>Veillonellales</taxon>
        <taxon>Veillonellaceae</taxon>
        <taxon>Dialister</taxon>
    </lineage>
</organism>
<dbReference type="InterPro" id="IPR006195">
    <property type="entry name" value="aa-tRNA-synth_II"/>
</dbReference>
<dbReference type="Pfam" id="PF07973">
    <property type="entry name" value="tRNA_SAD"/>
    <property type="match status" value="1"/>
</dbReference>
<dbReference type="Proteomes" id="UP000004736">
    <property type="component" value="Unassembled WGS sequence"/>
</dbReference>
<dbReference type="SUPFAM" id="SSF81271">
    <property type="entry name" value="TGS-like"/>
    <property type="match status" value="1"/>
</dbReference>
<dbReference type="SUPFAM" id="SSF52954">
    <property type="entry name" value="Class II aaRS ABD-related"/>
    <property type="match status" value="1"/>
</dbReference>
<dbReference type="InterPro" id="IPR012675">
    <property type="entry name" value="Beta-grasp_dom_sf"/>
</dbReference>
<evidence type="ECO:0000256" key="2">
    <source>
        <dbReference type="ARBA" id="ARBA00008226"/>
    </source>
</evidence>
<dbReference type="GO" id="GO:0005524">
    <property type="term" value="F:ATP binding"/>
    <property type="evidence" value="ECO:0007669"/>
    <property type="project" value="UniProtKB-UniRule"/>
</dbReference>
<evidence type="ECO:0000313" key="18">
    <source>
        <dbReference type="Proteomes" id="UP000004736"/>
    </source>
</evidence>
<dbReference type="AlphaFoldDB" id="C9LLC9"/>
<dbReference type="GO" id="GO:0006435">
    <property type="term" value="P:threonyl-tRNA aminoacylation"/>
    <property type="evidence" value="ECO:0007669"/>
    <property type="project" value="UniProtKB-UniRule"/>
</dbReference>
<dbReference type="GO" id="GO:0000049">
    <property type="term" value="F:tRNA binding"/>
    <property type="evidence" value="ECO:0007669"/>
    <property type="project" value="UniProtKB-KW"/>
</dbReference>
<dbReference type="GO" id="GO:0140096">
    <property type="term" value="F:catalytic activity, acting on a protein"/>
    <property type="evidence" value="ECO:0007669"/>
    <property type="project" value="UniProtKB-ARBA"/>
</dbReference>
<evidence type="ECO:0000256" key="13">
    <source>
        <dbReference type="ARBA" id="ARBA00049515"/>
    </source>
</evidence>
<dbReference type="EC" id="6.1.1.3" evidence="14"/>
<evidence type="ECO:0000259" key="15">
    <source>
        <dbReference type="PROSITE" id="PS50862"/>
    </source>
</evidence>
<comment type="catalytic activity">
    <reaction evidence="13 14">
        <text>tRNA(Thr) + L-threonine + ATP = L-threonyl-tRNA(Thr) + AMP + diphosphate + H(+)</text>
        <dbReference type="Rhea" id="RHEA:24624"/>
        <dbReference type="Rhea" id="RHEA-COMP:9670"/>
        <dbReference type="Rhea" id="RHEA-COMP:9704"/>
        <dbReference type="ChEBI" id="CHEBI:15378"/>
        <dbReference type="ChEBI" id="CHEBI:30616"/>
        <dbReference type="ChEBI" id="CHEBI:33019"/>
        <dbReference type="ChEBI" id="CHEBI:57926"/>
        <dbReference type="ChEBI" id="CHEBI:78442"/>
        <dbReference type="ChEBI" id="CHEBI:78534"/>
        <dbReference type="ChEBI" id="CHEBI:456215"/>
        <dbReference type="EC" id="6.1.1.3"/>
    </reaction>
</comment>
<comment type="caution">
    <text evidence="17">The sequence shown here is derived from an EMBL/GenBank/DDBJ whole genome shotgun (WGS) entry which is preliminary data.</text>
</comment>
<dbReference type="Pfam" id="PF03129">
    <property type="entry name" value="HGTP_anticodon"/>
    <property type="match status" value="1"/>
</dbReference>
<dbReference type="InterPro" id="IPR002320">
    <property type="entry name" value="Thr-tRNA-ligase_IIa"/>
</dbReference>
<evidence type="ECO:0000256" key="12">
    <source>
        <dbReference type="ARBA" id="ARBA00023146"/>
    </source>
</evidence>
<feature type="binding site" evidence="14">
    <location>
        <position position="396"/>
    </location>
    <ligand>
        <name>Zn(2+)</name>
        <dbReference type="ChEBI" id="CHEBI:29105"/>
        <note>catalytic</note>
    </ligand>
</feature>
<dbReference type="HAMAP" id="MF_00184">
    <property type="entry name" value="Thr_tRNA_synth"/>
    <property type="match status" value="1"/>
</dbReference>
<dbReference type="Gene3D" id="3.30.980.10">
    <property type="entry name" value="Threonyl-trna Synthetase, Chain A, domain 2"/>
    <property type="match status" value="1"/>
</dbReference>
<gene>
    <name evidence="14 17" type="primary">thrS</name>
    <name evidence="17" type="ORF">GCWU000321_00244</name>
</gene>
<dbReference type="Pfam" id="PF02824">
    <property type="entry name" value="TGS"/>
    <property type="match status" value="1"/>
</dbReference>
<dbReference type="InterPro" id="IPR004095">
    <property type="entry name" value="TGS"/>
</dbReference>
<dbReference type="GO" id="GO:0005737">
    <property type="term" value="C:cytoplasm"/>
    <property type="evidence" value="ECO:0007669"/>
    <property type="project" value="UniProtKB-SubCell"/>
</dbReference>
<dbReference type="CDD" id="cd00771">
    <property type="entry name" value="ThrRS_core"/>
    <property type="match status" value="1"/>
</dbReference>
<name>C9LLC9_9FIRM</name>
<keyword evidence="4 14" id="KW-0820">tRNA-binding</keyword>
<dbReference type="FunFam" id="3.30.930.10:FF:000019">
    <property type="entry name" value="Threonine--tRNA ligase"/>
    <property type="match status" value="1"/>
</dbReference>
<dbReference type="PANTHER" id="PTHR11451:SF44">
    <property type="entry name" value="THREONINE--TRNA LIGASE, CHLOROPLASTIC_MITOCHONDRIAL 2"/>
    <property type="match status" value="1"/>
</dbReference>
<evidence type="ECO:0000256" key="7">
    <source>
        <dbReference type="ARBA" id="ARBA00022741"/>
    </source>
</evidence>
<comment type="subcellular location">
    <subcellularLocation>
        <location evidence="1 14">Cytoplasm</location>
    </subcellularLocation>
</comment>
<comment type="subunit">
    <text evidence="14">Homodimer.</text>
</comment>
<dbReference type="GO" id="GO:0046872">
    <property type="term" value="F:metal ion binding"/>
    <property type="evidence" value="ECO:0007669"/>
    <property type="project" value="UniProtKB-KW"/>
</dbReference>
<evidence type="ECO:0000256" key="8">
    <source>
        <dbReference type="ARBA" id="ARBA00022833"/>
    </source>
</evidence>
<evidence type="ECO:0000256" key="5">
    <source>
        <dbReference type="ARBA" id="ARBA00022598"/>
    </source>
</evidence>
<dbReference type="SMART" id="SM00863">
    <property type="entry name" value="tRNA_SAD"/>
    <property type="match status" value="1"/>
</dbReference>
<dbReference type="NCBIfam" id="TIGR00418">
    <property type="entry name" value="thrS"/>
    <property type="match status" value="1"/>
</dbReference>
<dbReference type="PRINTS" id="PR01047">
    <property type="entry name" value="TRNASYNTHTHR"/>
</dbReference>
<comment type="caution">
    <text evidence="14">Lacks conserved residue(s) required for the propagation of feature annotation.</text>
</comment>
<feature type="domain" description="Aminoacyl-transfer RNA synthetases class-II family profile" evidence="15">
    <location>
        <begin position="278"/>
        <end position="544"/>
    </location>
</feature>
<dbReference type="FunFam" id="3.40.50.800:FF:000001">
    <property type="entry name" value="Threonine--tRNA ligase"/>
    <property type="match status" value="1"/>
</dbReference>
<dbReference type="Gene3D" id="3.30.930.10">
    <property type="entry name" value="Bira Bifunctional Protein, Domain 2"/>
    <property type="match status" value="1"/>
</dbReference>
<evidence type="ECO:0000259" key="16">
    <source>
        <dbReference type="PROSITE" id="PS51880"/>
    </source>
</evidence>
<proteinExistence type="inferred from homology"/>
<evidence type="ECO:0000256" key="10">
    <source>
        <dbReference type="ARBA" id="ARBA00022884"/>
    </source>
</evidence>
<protein>
    <recommendedName>
        <fullName evidence="14">Threonine--tRNA ligase</fullName>
        <ecNumber evidence="14">6.1.1.3</ecNumber>
    </recommendedName>
    <alternativeName>
        <fullName evidence="14">Threonyl-tRNA synthetase</fullName>
        <shortName evidence="14">ThrRS</shortName>
    </alternativeName>
</protein>
<evidence type="ECO:0000256" key="6">
    <source>
        <dbReference type="ARBA" id="ARBA00022723"/>
    </source>
</evidence>
<dbReference type="Gene3D" id="3.10.20.30">
    <property type="match status" value="1"/>
</dbReference>
<comment type="cofactor">
    <cofactor evidence="14">
        <name>Zn(2+)</name>
        <dbReference type="ChEBI" id="CHEBI:29105"/>
    </cofactor>
    <text evidence="14">Binds 1 zinc ion per subunit.</text>
</comment>
<evidence type="ECO:0000256" key="11">
    <source>
        <dbReference type="ARBA" id="ARBA00022917"/>
    </source>
</evidence>
<keyword evidence="7 14" id="KW-0547">Nucleotide-binding</keyword>
<dbReference type="Gene3D" id="3.30.54.20">
    <property type="match status" value="1"/>
</dbReference>
<dbReference type="InterPro" id="IPR004154">
    <property type="entry name" value="Anticodon-bd"/>
</dbReference>
<keyword evidence="12 14" id="KW-0030">Aminoacyl-tRNA synthetase</keyword>
<feature type="binding site" evidence="14">
    <location>
        <position position="521"/>
    </location>
    <ligand>
        <name>Zn(2+)</name>
        <dbReference type="ChEBI" id="CHEBI:29105"/>
        <note>catalytic</note>
    </ligand>
</feature>
<keyword evidence="11 14" id="KW-0648">Protein biosynthesis</keyword>
<dbReference type="InterPro" id="IPR033728">
    <property type="entry name" value="ThrRS_core"/>
</dbReference>
<dbReference type="InterPro" id="IPR018163">
    <property type="entry name" value="Thr/Ala-tRNA-synth_IIc_edit"/>
</dbReference>
<comment type="similarity">
    <text evidence="2 14">Belongs to the class-II aminoacyl-tRNA synthetase family.</text>
</comment>
<evidence type="ECO:0000313" key="17">
    <source>
        <dbReference type="EMBL" id="EEW96305.1"/>
    </source>
</evidence>
<dbReference type="InterPro" id="IPR012947">
    <property type="entry name" value="tRNA_SAD"/>
</dbReference>
<dbReference type="PROSITE" id="PS51880">
    <property type="entry name" value="TGS"/>
    <property type="match status" value="1"/>
</dbReference>
<evidence type="ECO:0000256" key="3">
    <source>
        <dbReference type="ARBA" id="ARBA00022490"/>
    </source>
</evidence>
<dbReference type="PROSITE" id="PS50862">
    <property type="entry name" value="AA_TRNA_LIGASE_II"/>
    <property type="match status" value="1"/>
</dbReference>
<dbReference type="Gene3D" id="3.40.50.800">
    <property type="entry name" value="Anticodon-binding domain"/>
    <property type="match status" value="1"/>
</dbReference>
<dbReference type="Pfam" id="PF00587">
    <property type="entry name" value="tRNA-synt_2b"/>
    <property type="match status" value="1"/>
</dbReference>
<feature type="domain" description="TGS" evidence="16">
    <location>
        <begin position="10"/>
        <end position="73"/>
    </location>
</feature>
<evidence type="ECO:0000256" key="1">
    <source>
        <dbReference type="ARBA" id="ARBA00004496"/>
    </source>
</evidence>
<keyword evidence="10 14" id="KW-0694">RNA-binding</keyword>
<evidence type="ECO:0000256" key="14">
    <source>
        <dbReference type="HAMAP-Rule" id="MF_00184"/>
    </source>
</evidence>
<dbReference type="CDD" id="cd01667">
    <property type="entry name" value="TGS_ThrRS"/>
    <property type="match status" value="1"/>
</dbReference>
<dbReference type="EMBL" id="ACIM02000001">
    <property type="protein sequence ID" value="EEW96305.1"/>
    <property type="molecule type" value="Genomic_DNA"/>
</dbReference>
<keyword evidence="5 14" id="KW-0436">Ligase</keyword>
<keyword evidence="6 14" id="KW-0479">Metal-binding</keyword>
<dbReference type="PANTHER" id="PTHR11451">
    <property type="entry name" value="THREONINE-TRNA LIGASE"/>
    <property type="match status" value="1"/>
</dbReference>
<dbReference type="STRING" id="592028.GCWU000321_00244"/>
<dbReference type="FunFam" id="3.30.980.10:FF:000005">
    <property type="entry name" value="Threonyl-tRNA synthetase, mitochondrial"/>
    <property type="match status" value="1"/>
</dbReference>
<dbReference type="SUPFAM" id="SSF55681">
    <property type="entry name" value="Class II aaRS and biotin synthetases"/>
    <property type="match status" value="1"/>
</dbReference>
<dbReference type="FunFam" id="3.30.54.20:FF:000002">
    <property type="entry name" value="Threonine--tRNA ligase"/>
    <property type="match status" value="1"/>
</dbReference>
<dbReference type="eggNOG" id="COG0441">
    <property type="taxonomic scope" value="Bacteria"/>
</dbReference>
<dbReference type="InterPro" id="IPR047246">
    <property type="entry name" value="ThrRS_anticodon"/>
</dbReference>
<dbReference type="SUPFAM" id="SSF55186">
    <property type="entry name" value="ThrRS/AlaRS common domain"/>
    <property type="match status" value="1"/>
</dbReference>
<dbReference type="InterPro" id="IPR002314">
    <property type="entry name" value="aa-tRNA-synt_IIb"/>
</dbReference>
<dbReference type="CDD" id="cd00860">
    <property type="entry name" value="ThrRS_anticodon"/>
    <property type="match status" value="1"/>
</dbReference>
<dbReference type="InterPro" id="IPR045864">
    <property type="entry name" value="aa-tRNA-synth_II/BPL/LPL"/>
</dbReference>
<sequence length="647" mass="74220">MGGISGKKRGKIMITIRLKDGKELHFENEVTLFEAAKKISNSLAKDVLVAKVDGELTDIRNNITDGTQVEFFTKADKEGLFTLRHTAAHVMAQAIQHLYPGTKFAIGPAIDDGFYYDLESDHVFSQEDFAAIEKEMAKIAKANLPIEKKILSRNEALEFFRSKNQDYKVILIQDLPEDAIISTYTQGDFTDLCRGPHVRSTGKLKVFKLMAVAGAYWRGDEHNKMLQRIYATAFFDKEELDRFLFVRAEAEKRDHRKLGKQLNLFSFHEEGPGFPFFHPKGMVIRNELIAYERELFREFGYEEIMTPIILSKKLWLQSGHWDHYKENMYFTQIDEEDYAVKPMNCPGGILYYKTNQHSYRELPKRVGEFGIVHRHELHGALHGLFRVRVFTQDDAHIFMTQDQMKDEVIKTMEMYRKLYSVFGLEYHVELSTRPENSMGSEELWEISTNALRDAVEAAGVPYVINEGDGAFYGPKLDFHIKDCLGRTWQCGTIQMDMQLPERFDVNYVGEDGEKHRAVMLHRAGYGSLERFIGILIEHFAGAFPSWIAPVQVKVVPVTEKHMNYARSVADALSASNVRVEIEEGNDTLGYKIRKAQMEKVPYTLVVGDKEMNGHTVSVRSRKNGDEGSLPVAVFVSNLIREIRDRSY</sequence>
<keyword evidence="3 14" id="KW-0963">Cytoplasm</keyword>
<reference evidence="17" key="1">
    <citation type="submission" date="2009-09" db="EMBL/GenBank/DDBJ databases">
        <authorList>
            <person name="Weinstock G."/>
            <person name="Sodergren E."/>
            <person name="Clifton S."/>
            <person name="Fulton L."/>
            <person name="Fulton B."/>
            <person name="Courtney L."/>
            <person name="Fronick C."/>
            <person name="Harrison M."/>
            <person name="Strong C."/>
            <person name="Farmer C."/>
            <person name="Delahaunty K."/>
            <person name="Markovic C."/>
            <person name="Hall O."/>
            <person name="Minx P."/>
            <person name="Tomlinson C."/>
            <person name="Mitreva M."/>
            <person name="Nelson J."/>
            <person name="Hou S."/>
            <person name="Wollam A."/>
            <person name="Pepin K.H."/>
            <person name="Johnson M."/>
            <person name="Bhonagiri V."/>
            <person name="Nash W.E."/>
            <person name="Warren W."/>
            <person name="Chinwalla A."/>
            <person name="Mardis E.R."/>
            <person name="Wilson R.K."/>
        </authorList>
    </citation>
    <scope>NUCLEOTIDE SEQUENCE [LARGE SCALE GENOMIC DNA]</scope>
    <source>
        <strain evidence="17">DSM 15470</strain>
    </source>
</reference>
<evidence type="ECO:0000256" key="4">
    <source>
        <dbReference type="ARBA" id="ARBA00022555"/>
    </source>
</evidence>
<accession>C9LLC9</accession>
<dbReference type="GO" id="GO:0004829">
    <property type="term" value="F:threonine-tRNA ligase activity"/>
    <property type="evidence" value="ECO:0007669"/>
    <property type="project" value="UniProtKB-UniRule"/>
</dbReference>
<dbReference type="GO" id="GO:0016740">
    <property type="term" value="F:transferase activity"/>
    <property type="evidence" value="ECO:0007669"/>
    <property type="project" value="UniProtKB-ARBA"/>
</dbReference>
<dbReference type="InterPro" id="IPR012676">
    <property type="entry name" value="TGS-like"/>
</dbReference>
<evidence type="ECO:0000256" key="9">
    <source>
        <dbReference type="ARBA" id="ARBA00022840"/>
    </source>
</evidence>
<keyword evidence="8 14" id="KW-0862">Zinc</keyword>
<dbReference type="HOGENOM" id="CLU_008554_0_1_9"/>
<dbReference type="InterPro" id="IPR036621">
    <property type="entry name" value="Anticodon-bd_dom_sf"/>
</dbReference>
<keyword evidence="9 14" id="KW-0067">ATP-binding</keyword>